<proteinExistence type="predicted"/>
<evidence type="ECO:0000313" key="1">
    <source>
        <dbReference type="EMBL" id="PYZ96346.1"/>
    </source>
</evidence>
<dbReference type="AlphaFoldDB" id="A0A2W0H6L1"/>
<dbReference type="InterPro" id="IPR025444">
    <property type="entry name" value="Monooxy_af470"/>
</dbReference>
<evidence type="ECO:0000313" key="2">
    <source>
        <dbReference type="Proteomes" id="UP000248066"/>
    </source>
</evidence>
<name>A0A2W0H6L1_9BACI</name>
<dbReference type="RefSeq" id="WP_110519943.1">
    <property type="nucleotide sequence ID" value="NZ_PDOF01000002.1"/>
</dbReference>
<organism evidence="1 2">
    <name type="scientific">Alteribacter lacisalsi</name>
    <dbReference type="NCBI Taxonomy" id="2045244"/>
    <lineage>
        <taxon>Bacteria</taxon>
        <taxon>Bacillati</taxon>
        <taxon>Bacillota</taxon>
        <taxon>Bacilli</taxon>
        <taxon>Bacillales</taxon>
        <taxon>Bacillaceae</taxon>
        <taxon>Alteribacter</taxon>
    </lineage>
</organism>
<dbReference type="OrthoDB" id="7566033at2"/>
<sequence length="160" mass="18194">MINPGRYTTPQDEDLVVFIIGMRINKWHAITRWWPVLTAMPPMIRELLTNKDIGCLAAESFFGLRTTLMVQYWRSEKDLLAYARGEKHMKAWKNFYTKTARNNAVGIYHETYVVPKGNYESIYGNMPPFGLSRALGSQPVSHTLETAGQRLAGKQKQGGA</sequence>
<reference evidence="1 2" key="1">
    <citation type="submission" date="2017-10" db="EMBL/GenBank/DDBJ databases">
        <title>Bacillus sp. nov., a halophilic bacterium isolated from a Yangshapao Lake.</title>
        <authorList>
            <person name="Wang H."/>
        </authorList>
    </citation>
    <scope>NUCLEOTIDE SEQUENCE [LARGE SCALE GENOMIC DNA]</scope>
    <source>
        <strain evidence="1 2">YSP-3</strain>
    </source>
</reference>
<dbReference type="Pfam" id="PF13826">
    <property type="entry name" value="Monooxy_af470-like"/>
    <property type="match status" value="1"/>
</dbReference>
<accession>A0A2W0H6L1</accession>
<dbReference type="Proteomes" id="UP000248066">
    <property type="component" value="Unassembled WGS sequence"/>
</dbReference>
<comment type="caution">
    <text evidence="1">The sequence shown here is derived from an EMBL/GenBank/DDBJ whole genome shotgun (WGS) entry which is preliminary data.</text>
</comment>
<protein>
    <submittedName>
        <fullName evidence="1">Transcriptional regulator</fullName>
    </submittedName>
</protein>
<gene>
    <name evidence="1" type="ORF">CR205_11495</name>
</gene>
<dbReference type="EMBL" id="PDOF01000002">
    <property type="protein sequence ID" value="PYZ96346.1"/>
    <property type="molecule type" value="Genomic_DNA"/>
</dbReference>
<keyword evidence="2" id="KW-1185">Reference proteome</keyword>